<gene>
    <name evidence="1" type="ORF">RRG08_023830</name>
</gene>
<evidence type="ECO:0000313" key="2">
    <source>
        <dbReference type="Proteomes" id="UP001283361"/>
    </source>
</evidence>
<protein>
    <submittedName>
        <fullName evidence="1">Uncharacterized protein</fullName>
    </submittedName>
</protein>
<comment type="caution">
    <text evidence="1">The sequence shown here is derived from an EMBL/GenBank/DDBJ whole genome shotgun (WGS) entry which is preliminary data.</text>
</comment>
<dbReference type="Proteomes" id="UP001283361">
    <property type="component" value="Unassembled WGS sequence"/>
</dbReference>
<name>A0AAE0ZW62_9GAST</name>
<sequence length="76" mass="8418">MPLKKAAQSLVMLPEFSIALVLKNNDNLYRCLLLADLGLTIANGYLHLSPLPLIHHSRTFDMCAEEFSIIDTCVGC</sequence>
<dbReference type="EMBL" id="JAWDGP010003216">
    <property type="protein sequence ID" value="KAK3776478.1"/>
    <property type="molecule type" value="Genomic_DNA"/>
</dbReference>
<keyword evidence="2" id="KW-1185">Reference proteome</keyword>
<evidence type="ECO:0000313" key="1">
    <source>
        <dbReference type="EMBL" id="KAK3776478.1"/>
    </source>
</evidence>
<organism evidence="1 2">
    <name type="scientific">Elysia crispata</name>
    <name type="common">lettuce slug</name>
    <dbReference type="NCBI Taxonomy" id="231223"/>
    <lineage>
        <taxon>Eukaryota</taxon>
        <taxon>Metazoa</taxon>
        <taxon>Spiralia</taxon>
        <taxon>Lophotrochozoa</taxon>
        <taxon>Mollusca</taxon>
        <taxon>Gastropoda</taxon>
        <taxon>Heterobranchia</taxon>
        <taxon>Euthyneura</taxon>
        <taxon>Panpulmonata</taxon>
        <taxon>Sacoglossa</taxon>
        <taxon>Placobranchoidea</taxon>
        <taxon>Plakobranchidae</taxon>
        <taxon>Elysia</taxon>
    </lineage>
</organism>
<accession>A0AAE0ZW62</accession>
<reference evidence="1" key="1">
    <citation type="journal article" date="2023" name="G3 (Bethesda)">
        <title>A reference genome for the long-term kleptoplast-retaining sea slug Elysia crispata morphotype clarki.</title>
        <authorList>
            <person name="Eastman K.E."/>
            <person name="Pendleton A.L."/>
            <person name="Shaikh M.A."/>
            <person name="Suttiyut T."/>
            <person name="Ogas R."/>
            <person name="Tomko P."/>
            <person name="Gavelis G."/>
            <person name="Widhalm J.R."/>
            <person name="Wisecaver J.H."/>
        </authorList>
    </citation>
    <scope>NUCLEOTIDE SEQUENCE</scope>
    <source>
        <strain evidence="1">ECLA1</strain>
    </source>
</reference>
<dbReference type="AlphaFoldDB" id="A0AAE0ZW62"/>
<proteinExistence type="predicted"/>